<protein>
    <submittedName>
        <fullName evidence="1">TIGR02444 family protein</fullName>
    </submittedName>
</protein>
<dbReference type="NCBIfam" id="TIGR02444">
    <property type="entry name" value="TIGR02444 family protein"/>
    <property type="match status" value="1"/>
</dbReference>
<dbReference type="Proteomes" id="UP001595897">
    <property type="component" value="Unassembled WGS sequence"/>
</dbReference>
<comment type="caution">
    <text evidence="1">The sequence shown here is derived from an EMBL/GenBank/DDBJ whole genome shotgun (WGS) entry which is preliminary data.</text>
</comment>
<evidence type="ECO:0000313" key="2">
    <source>
        <dbReference type="Proteomes" id="UP001595897"/>
    </source>
</evidence>
<dbReference type="RefSeq" id="WP_382405234.1">
    <property type="nucleotide sequence ID" value="NZ_JBHSGU010000001.1"/>
</dbReference>
<proteinExistence type="predicted"/>
<gene>
    <name evidence="1" type="ORF">ACFO4O_00460</name>
</gene>
<reference evidence="2" key="1">
    <citation type="journal article" date="2019" name="Int. J. Syst. Evol. Microbiol.">
        <title>The Global Catalogue of Microorganisms (GCM) 10K type strain sequencing project: providing services to taxonomists for standard genome sequencing and annotation.</title>
        <authorList>
            <consortium name="The Broad Institute Genomics Platform"/>
            <consortium name="The Broad Institute Genome Sequencing Center for Infectious Disease"/>
            <person name="Wu L."/>
            <person name="Ma J."/>
        </authorList>
    </citation>
    <scope>NUCLEOTIDE SEQUENCE [LARGE SCALE GENOMIC DNA]</scope>
    <source>
        <strain evidence="2">KACC 12507</strain>
    </source>
</reference>
<accession>A0ABV9LR66</accession>
<name>A0ABV9LR66_9ALTE</name>
<dbReference type="InterPro" id="IPR012659">
    <property type="entry name" value="CHP02444"/>
</dbReference>
<organism evidence="1 2">
    <name type="scientific">Glaciecola siphonariae</name>
    <dbReference type="NCBI Taxonomy" id="521012"/>
    <lineage>
        <taxon>Bacteria</taxon>
        <taxon>Pseudomonadati</taxon>
        <taxon>Pseudomonadota</taxon>
        <taxon>Gammaproteobacteria</taxon>
        <taxon>Alteromonadales</taxon>
        <taxon>Alteromonadaceae</taxon>
        <taxon>Glaciecola</taxon>
    </lineage>
</organism>
<dbReference type="EMBL" id="JBHSGU010000001">
    <property type="protein sequence ID" value="MFC4698629.1"/>
    <property type="molecule type" value="Genomic_DNA"/>
</dbReference>
<dbReference type="Pfam" id="PF09523">
    <property type="entry name" value="DUF2390"/>
    <property type="match status" value="1"/>
</dbReference>
<evidence type="ECO:0000313" key="1">
    <source>
        <dbReference type="EMBL" id="MFC4698629.1"/>
    </source>
</evidence>
<keyword evidence="2" id="KW-1185">Reference proteome</keyword>
<sequence>MFTLKEDEFWAFCLEIYAVDEVKRACLHLQDEMMFNVNILLLMMYLCKHDLAFDFDDIEKLEQGILRSNRALKKHRVKRRGIKQVSQSLYEKALSEELDMERQQQKELLAIASTMKFKHIPVKKVLSEQIAATCARYLTESRNKRVRALDTRLLSKETLQACSCFVKYL</sequence>